<keyword evidence="5" id="KW-1185">Reference proteome</keyword>
<dbReference type="InterPro" id="IPR019734">
    <property type="entry name" value="TPR_rpt"/>
</dbReference>
<keyword evidence="3" id="KW-1133">Transmembrane helix</keyword>
<gene>
    <name evidence="4" type="ORF">V6590_18575</name>
</gene>
<organism evidence="4 5">
    <name type="scientific">Gemmobacter denitrificans</name>
    <dbReference type="NCBI Taxonomy" id="3123040"/>
    <lineage>
        <taxon>Bacteria</taxon>
        <taxon>Pseudomonadati</taxon>
        <taxon>Pseudomonadota</taxon>
        <taxon>Alphaproteobacteria</taxon>
        <taxon>Rhodobacterales</taxon>
        <taxon>Paracoccaceae</taxon>
        <taxon>Gemmobacter</taxon>
    </lineage>
</organism>
<dbReference type="EMBL" id="JBALHR010000017">
    <property type="protein sequence ID" value="MEH7830160.1"/>
    <property type="molecule type" value="Genomic_DNA"/>
</dbReference>
<feature type="repeat" description="TPR" evidence="1">
    <location>
        <begin position="383"/>
        <end position="416"/>
    </location>
</feature>
<evidence type="ECO:0000313" key="5">
    <source>
        <dbReference type="Proteomes" id="UP001431963"/>
    </source>
</evidence>
<keyword evidence="1" id="KW-0802">TPR repeat</keyword>
<evidence type="ECO:0008006" key="6">
    <source>
        <dbReference type="Google" id="ProtNLM"/>
    </source>
</evidence>
<proteinExistence type="predicted"/>
<comment type="caution">
    <text evidence="4">The sequence shown here is derived from an EMBL/GenBank/DDBJ whole genome shotgun (WGS) entry which is preliminary data.</text>
</comment>
<name>A0ABU8BZM8_9RHOB</name>
<reference evidence="4" key="1">
    <citation type="submission" date="2024-02" db="EMBL/GenBank/DDBJ databases">
        <title>Genome sequences of strain Gemmobacter sp. JM10B15.</title>
        <authorList>
            <person name="Zhang M."/>
        </authorList>
    </citation>
    <scope>NUCLEOTIDE SEQUENCE</scope>
    <source>
        <strain evidence="4">JM10B15</strain>
    </source>
</reference>
<feature type="transmembrane region" description="Helical" evidence="3">
    <location>
        <begin position="133"/>
        <end position="152"/>
    </location>
</feature>
<dbReference type="Proteomes" id="UP001431963">
    <property type="component" value="Unassembled WGS sequence"/>
</dbReference>
<dbReference type="SUPFAM" id="SSF48452">
    <property type="entry name" value="TPR-like"/>
    <property type="match status" value="1"/>
</dbReference>
<evidence type="ECO:0000256" key="3">
    <source>
        <dbReference type="SAM" id="Phobius"/>
    </source>
</evidence>
<dbReference type="Gene3D" id="1.25.40.10">
    <property type="entry name" value="Tetratricopeptide repeat domain"/>
    <property type="match status" value="1"/>
</dbReference>
<keyword evidence="3" id="KW-0472">Membrane</keyword>
<evidence type="ECO:0000256" key="1">
    <source>
        <dbReference type="PROSITE-ProRule" id="PRU00339"/>
    </source>
</evidence>
<keyword evidence="3" id="KW-0812">Transmembrane</keyword>
<evidence type="ECO:0000256" key="2">
    <source>
        <dbReference type="SAM" id="MobiDB-lite"/>
    </source>
</evidence>
<sequence>MTEIESQGNPVTPAETAAALARMRAAAGLAPGSRADALLTYLIDHWHRHGPDQPPKAYAIGVDVLGRGTGFDPAQDSIVRVETGRLRKVLQAWAEGPGRDDPIEISLPKGGNGLQIRRRPKPQARTAPNRNPMLRIAALALLAVLAIAALILPRTQLADYPLLRVDPVQAALPEGPLGFLPEGIEAQLVAELSRFHSFRVLPPWGQPQRRHQAADYALRSRIEAAGEDALLTMTLTRLSDGAAIWSGQQRLDHDGVGLADSFYQALRGVMGQLAGPGGVIDADGRAQLARAGQEWRGAAPSAFLCELRWQAYDRSKDRHEAALARTCLDRLTTAGSPVGALWSAQAFMLFLDWTAEGGRPDDDRIDRALAAAHRAISLAPTDAETHEALGSILSALGDGPAARQALRMAARLNPSDLEIVVKLGWQDCLDGDWSRGVAEIRGVIAEFSAVPGWYRLPLALDALRRNDAEALAREARLILAAGDRRGTVLALAAARMAGDDARAAEYASRVAMLGSVEIQLSELAALFPVPDLIADLRAKVLIPHG</sequence>
<evidence type="ECO:0000313" key="4">
    <source>
        <dbReference type="EMBL" id="MEH7830160.1"/>
    </source>
</evidence>
<dbReference type="InterPro" id="IPR011990">
    <property type="entry name" value="TPR-like_helical_dom_sf"/>
</dbReference>
<feature type="region of interest" description="Disordered" evidence="2">
    <location>
        <begin position="109"/>
        <end position="129"/>
    </location>
</feature>
<accession>A0ABU8BZM8</accession>
<dbReference type="RefSeq" id="WP_335425190.1">
    <property type="nucleotide sequence ID" value="NZ_JBALHR010000017.1"/>
</dbReference>
<protein>
    <recommendedName>
        <fullName evidence="6">Adenylate cyclase</fullName>
    </recommendedName>
</protein>
<dbReference type="PROSITE" id="PS50005">
    <property type="entry name" value="TPR"/>
    <property type="match status" value="1"/>
</dbReference>